<dbReference type="Pfam" id="PF00328">
    <property type="entry name" value="His_Phos_2"/>
    <property type="match status" value="1"/>
</dbReference>
<evidence type="ECO:0000256" key="3">
    <source>
        <dbReference type="ARBA" id="ARBA00012976"/>
    </source>
</evidence>
<proteinExistence type="inferred from homology"/>
<comment type="catalytic activity">
    <reaction evidence="10">
        <text>1D-myo-inositol 1,2,5,6-tetrakisphosphate + H2O = 1D-myo-inositol 1,2,6-trisphosphate + phosphate</text>
        <dbReference type="Rhea" id="RHEA:77119"/>
        <dbReference type="ChEBI" id="CHEBI:15377"/>
        <dbReference type="ChEBI" id="CHEBI:43474"/>
        <dbReference type="ChEBI" id="CHEBI:195535"/>
        <dbReference type="ChEBI" id="CHEBI:195537"/>
        <dbReference type="EC" id="3.1.3.62"/>
    </reaction>
    <physiologicalReaction direction="left-to-right" evidence="10">
        <dbReference type="Rhea" id="RHEA:77120"/>
    </physiologicalReaction>
</comment>
<dbReference type="EC" id="3.1.3.62" evidence="4"/>
<evidence type="ECO:0000313" key="15">
    <source>
        <dbReference type="Proteomes" id="UP000642809"/>
    </source>
</evidence>
<dbReference type="Gene3D" id="3.40.50.1240">
    <property type="entry name" value="Phosphoglycerate mutase-like"/>
    <property type="match status" value="1"/>
</dbReference>
<dbReference type="PANTHER" id="PTHR20963">
    <property type="entry name" value="MULTIPLE INOSITOL POLYPHOSPHATE PHOSPHATASE-RELATED"/>
    <property type="match status" value="1"/>
</dbReference>
<dbReference type="EC" id="3.1.3.80" evidence="3"/>
<dbReference type="GO" id="GO:0016020">
    <property type="term" value="C:membrane"/>
    <property type="evidence" value="ECO:0007669"/>
    <property type="project" value="UniProtKB-SubCell"/>
</dbReference>
<accession>A0A8J3G6M7</accession>
<evidence type="ECO:0000256" key="7">
    <source>
        <dbReference type="ARBA" id="ARBA00022801"/>
    </source>
</evidence>
<dbReference type="Proteomes" id="UP000642809">
    <property type="component" value="Unassembled WGS sequence"/>
</dbReference>
<evidence type="ECO:0000256" key="13">
    <source>
        <dbReference type="ARBA" id="ARBA00043832"/>
    </source>
</evidence>
<dbReference type="RefSeq" id="WP_189584649.1">
    <property type="nucleotide sequence ID" value="NZ_BMYF01000021.1"/>
</dbReference>
<dbReference type="GO" id="GO:0034417">
    <property type="term" value="F:bisphosphoglycerate 3-phosphatase activity"/>
    <property type="evidence" value="ECO:0007669"/>
    <property type="project" value="UniProtKB-EC"/>
</dbReference>
<keyword evidence="8" id="KW-0472">Membrane</keyword>
<evidence type="ECO:0000256" key="9">
    <source>
        <dbReference type="ARBA" id="ARBA00031642"/>
    </source>
</evidence>
<evidence type="ECO:0000256" key="1">
    <source>
        <dbReference type="ARBA" id="ARBA00004370"/>
    </source>
</evidence>
<keyword evidence="7" id="KW-0378">Hydrolase</keyword>
<evidence type="ECO:0000256" key="6">
    <source>
        <dbReference type="ARBA" id="ARBA00022729"/>
    </source>
</evidence>
<evidence type="ECO:0000256" key="8">
    <source>
        <dbReference type="ARBA" id="ARBA00023136"/>
    </source>
</evidence>
<evidence type="ECO:0000256" key="12">
    <source>
        <dbReference type="ARBA" id="ARBA00043691"/>
    </source>
</evidence>
<sequence length="438" mass="50511">MKISHNLRRLSLIFWIHVFIPNILVNAQDVRKEIFSTIEKSGGVNFAYTIPNDIEANVPPSGYEPFYISHFGRHGSRYLVSDKEYLKVINVFEKADSEQILTPLGQDVFNRLKIIYSQVEGNGGELTPLGKRQMNEISERMFEKYPNVFIQNAQITAVSTTVGRCINSMELFCEGLREKNPVLNINMDSHENHMDYLNHHTSQAVQFRYAKDTWLPEYELFEESHIIPDRLIKSLFLSVEHLGPEFKPSSFMFDLFEIAGNMQNTMIDISLYDLFQKEELYNLWQAKNYQLYVKYGNAAINGGMMMENAKPLLNDILNKAENVISKNEVGASFRFGHDGNIVPLAMLLHIQGTYNSVANPQDYANFWNDFKVAPMAANIQMVFYRHPEVKDVLVTFLYNEQTVSVPPIETSLFPFYKWSDVKTFYQSLLQKPSKVPTS</sequence>
<dbReference type="InterPro" id="IPR029033">
    <property type="entry name" value="His_PPase_superfam"/>
</dbReference>
<keyword evidence="15" id="KW-1185">Reference proteome</keyword>
<dbReference type="SUPFAM" id="SSF53254">
    <property type="entry name" value="Phosphoglycerate mutase-like"/>
    <property type="match status" value="1"/>
</dbReference>
<evidence type="ECO:0000256" key="5">
    <source>
        <dbReference type="ARBA" id="ARBA00018097"/>
    </source>
</evidence>
<protein>
    <recommendedName>
        <fullName evidence="5">Multiple inositol polyphosphate phosphatase 1</fullName>
        <ecNumber evidence="4">3.1.3.62</ecNumber>
        <ecNumber evidence="3">3.1.3.80</ecNumber>
    </recommendedName>
    <alternativeName>
        <fullName evidence="9">2,3-bisphosphoglycerate 3-phosphatase</fullName>
    </alternativeName>
</protein>
<name>A0A8J3G6M7_9BACT</name>
<comment type="caution">
    <text evidence="14">The sequence shown here is derived from an EMBL/GenBank/DDBJ whole genome shotgun (WGS) entry which is preliminary data.</text>
</comment>
<evidence type="ECO:0000256" key="10">
    <source>
        <dbReference type="ARBA" id="ARBA00043668"/>
    </source>
</evidence>
<dbReference type="EMBL" id="BMYF01000021">
    <property type="protein sequence ID" value="GHB47662.1"/>
    <property type="molecule type" value="Genomic_DNA"/>
</dbReference>
<comment type="catalytic activity">
    <reaction evidence="11">
        <text>1D-myo-inositol 1,2,4,5,6-pentakisphosphate + H2O = 1D-myo-inositol 1,2,5,6-tetrakisphosphate + phosphate</text>
        <dbReference type="Rhea" id="RHEA:77115"/>
        <dbReference type="ChEBI" id="CHEBI:15377"/>
        <dbReference type="ChEBI" id="CHEBI:43474"/>
        <dbReference type="ChEBI" id="CHEBI:57798"/>
        <dbReference type="ChEBI" id="CHEBI:195535"/>
        <dbReference type="EC" id="3.1.3.62"/>
    </reaction>
    <physiologicalReaction direction="left-to-right" evidence="11">
        <dbReference type="Rhea" id="RHEA:77116"/>
    </physiologicalReaction>
</comment>
<keyword evidence="6" id="KW-0732">Signal</keyword>
<comment type="similarity">
    <text evidence="2">Belongs to the histidine acid phosphatase family. MINPP1 subfamily.</text>
</comment>
<evidence type="ECO:0000256" key="4">
    <source>
        <dbReference type="ARBA" id="ARBA00013040"/>
    </source>
</evidence>
<dbReference type="AlphaFoldDB" id="A0A8J3G6M7"/>
<dbReference type="PANTHER" id="PTHR20963:SF8">
    <property type="entry name" value="MULTIPLE INOSITOL POLYPHOSPHATE PHOSPHATASE 1"/>
    <property type="match status" value="1"/>
</dbReference>
<reference evidence="14" key="2">
    <citation type="submission" date="2020-09" db="EMBL/GenBank/DDBJ databases">
        <authorList>
            <person name="Sun Q."/>
            <person name="Kim S."/>
        </authorList>
    </citation>
    <scope>NUCLEOTIDE SEQUENCE</scope>
    <source>
        <strain evidence="14">KCTC 23224</strain>
    </source>
</reference>
<organism evidence="14 15">
    <name type="scientific">Mongoliitalea lutea</name>
    <dbReference type="NCBI Taxonomy" id="849756"/>
    <lineage>
        <taxon>Bacteria</taxon>
        <taxon>Pseudomonadati</taxon>
        <taxon>Bacteroidota</taxon>
        <taxon>Cytophagia</taxon>
        <taxon>Cytophagales</taxon>
        <taxon>Cyclobacteriaceae</taxon>
        <taxon>Mongoliitalea</taxon>
    </lineage>
</organism>
<comment type="catalytic activity">
    <reaction evidence="13">
        <text>(2R)-2,3-bisphosphoglycerate + H2O = (2R)-2-phosphoglycerate + phosphate</text>
        <dbReference type="Rhea" id="RHEA:27381"/>
        <dbReference type="ChEBI" id="CHEBI:15377"/>
        <dbReference type="ChEBI" id="CHEBI:43474"/>
        <dbReference type="ChEBI" id="CHEBI:58248"/>
        <dbReference type="ChEBI" id="CHEBI:58289"/>
        <dbReference type="EC" id="3.1.3.80"/>
    </reaction>
    <physiologicalReaction direction="left-to-right" evidence="13">
        <dbReference type="Rhea" id="RHEA:27382"/>
    </physiologicalReaction>
</comment>
<evidence type="ECO:0000313" key="14">
    <source>
        <dbReference type="EMBL" id="GHB47662.1"/>
    </source>
</evidence>
<dbReference type="InterPro" id="IPR000560">
    <property type="entry name" value="His_Pase_clade-2"/>
</dbReference>
<evidence type="ECO:0000256" key="11">
    <source>
        <dbReference type="ARBA" id="ARBA00043671"/>
    </source>
</evidence>
<gene>
    <name evidence="14" type="ORF">GCM10008106_30610</name>
</gene>
<dbReference type="CDD" id="cd07061">
    <property type="entry name" value="HP_HAP_like"/>
    <property type="match status" value="1"/>
</dbReference>
<evidence type="ECO:0000256" key="2">
    <source>
        <dbReference type="ARBA" id="ARBA00008422"/>
    </source>
</evidence>
<comment type="catalytic activity">
    <reaction evidence="12">
        <text>1D-myo-inositol hexakisphosphate + H2O = 1D-myo-inositol 1,2,4,5,6-pentakisphosphate + phosphate</text>
        <dbReference type="Rhea" id="RHEA:16989"/>
        <dbReference type="ChEBI" id="CHEBI:15377"/>
        <dbReference type="ChEBI" id="CHEBI:43474"/>
        <dbReference type="ChEBI" id="CHEBI:57798"/>
        <dbReference type="ChEBI" id="CHEBI:58130"/>
        <dbReference type="EC" id="3.1.3.62"/>
    </reaction>
    <physiologicalReaction direction="left-to-right" evidence="12">
        <dbReference type="Rhea" id="RHEA:16990"/>
    </physiologicalReaction>
</comment>
<comment type="subcellular location">
    <subcellularLocation>
        <location evidence="1">Membrane</location>
    </subcellularLocation>
</comment>
<reference evidence="14" key="1">
    <citation type="journal article" date="2014" name="Int. J. Syst. Evol. Microbiol.">
        <title>Complete genome sequence of Corynebacterium casei LMG S-19264T (=DSM 44701T), isolated from a smear-ripened cheese.</title>
        <authorList>
            <consortium name="US DOE Joint Genome Institute (JGI-PGF)"/>
            <person name="Walter F."/>
            <person name="Albersmeier A."/>
            <person name="Kalinowski J."/>
            <person name="Ruckert C."/>
        </authorList>
    </citation>
    <scope>NUCLEOTIDE SEQUENCE</scope>
    <source>
        <strain evidence="14">KCTC 23224</strain>
    </source>
</reference>